<comment type="caution">
    <text evidence="1">The sequence shown here is derived from an EMBL/GenBank/DDBJ whole genome shotgun (WGS) entry which is preliminary data.</text>
</comment>
<evidence type="ECO:0008006" key="3">
    <source>
        <dbReference type="Google" id="ProtNLM"/>
    </source>
</evidence>
<gene>
    <name evidence="1" type="ORF">GCM10009759_77240</name>
</gene>
<evidence type="ECO:0000313" key="1">
    <source>
        <dbReference type="EMBL" id="GAA2125248.1"/>
    </source>
</evidence>
<name>A0ABN2YCQ0_9ACTN</name>
<evidence type="ECO:0000313" key="2">
    <source>
        <dbReference type="Proteomes" id="UP001500897"/>
    </source>
</evidence>
<sequence>MSGTPAAPWRELLADLGDTYDGCTAEEVTNSAADRPEAAAWLAATALTGVEGISTALTTPWAVQTPQQAGAIAAALTVIQHQAEQAKSHLLDALEAMERRGEVQLTRFGDDPQEPLDLALDLFKLQPSPETADHLFAEFSAVPLLRTVPTTYVEVLEQVAELLPDLVVPGSGVTAFEDPEHPEHQGFVQLRHQGQEWRLYFYDHEWFLDGPSHSPPAYLLLDRIPLPAAHPTRIAEATRAKLAEFAQARSAALATAHRPPSSRRTR</sequence>
<protein>
    <recommendedName>
        <fullName evidence="3">ESAT-6 protein secretion system EspG family protein</fullName>
    </recommendedName>
</protein>
<accession>A0ABN2YCQ0</accession>
<dbReference type="EMBL" id="BAAANS010000108">
    <property type="protein sequence ID" value="GAA2125248.1"/>
    <property type="molecule type" value="Genomic_DNA"/>
</dbReference>
<keyword evidence="2" id="KW-1185">Reference proteome</keyword>
<organism evidence="1 2">
    <name type="scientific">Kitasatospora saccharophila</name>
    <dbReference type="NCBI Taxonomy" id="407973"/>
    <lineage>
        <taxon>Bacteria</taxon>
        <taxon>Bacillati</taxon>
        <taxon>Actinomycetota</taxon>
        <taxon>Actinomycetes</taxon>
        <taxon>Kitasatosporales</taxon>
        <taxon>Streptomycetaceae</taxon>
        <taxon>Kitasatospora</taxon>
    </lineage>
</organism>
<reference evidence="1 2" key="1">
    <citation type="journal article" date="2019" name="Int. J. Syst. Evol. Microbiol.">
        <title>The Global Catalogue of Microorganisms (GCM) 10K type strain sequencing project: providing services to taxonomists for standard genome sequencing and annotation.</title>
        <authorList>
            <consortium name="The Broad Institute Genomics Platform"/>
            <consortium name="The Broad Institute Genome Sequencing Center for Infectious Disease"/>
            <person name="Wu L."/>
            <person name="Ma J."/>
        </authorList>
    </citation>
    <scope>NUCLEOTIDE SEQUENCE [LARGE SCALE GENOMIC DNA]</scope>
    <source>
        <strain evidence="1 2">JCM 14559</strain>
    </source>
</reference>
<dbReference type="Proteomes" id="UP001500897">
    <property type="component" value="Unassembled WGS sequence"/>
</dbReference>
<proteinExistence type="predicted"/>
<dbReference type="RefSeq" id="WP_344559262.1">
    <property type="nucleotide sequence ID" value="NZ_BAAANS010000108.1"/>
</dbReference>